<organism evidence="11 12">
    <name type="scientific">Diploscapter pachys</name>
    <dbReference type="NCBI Taxonomy" id="2018661"/>
    <lineage>
        <taxon>Eukaryota</taxon>
        <taxon>Metazoa</taxon>
        <taxon>Ecdysozoa</taxon>
        <taxon>Nematoda</taxon>
        <taxon>Chromadorea</taxon>
        <taxon>Rhabditida</taxon>
        <taxon>Rhabditina</taxon>
        <taxon>Rhabditomorpha</taxon>
        <taxon>Rhabditoidea</taxon>
        <taxon>Rhabditidae</taxon>
        <taxon>Diploscapter</taxon>
    </lineage>
</organism>
<evidence type="ECO:0000256" key="2">
    <source>
        <dbReference type="ARBA" id="ARBA00006219"/>
    </source>
</evidence>
<comment type="similarity">
    <text evidence="2">Belongs to the aminoglycoside phosphotransferase family.</text>
</comment>
<keyword evidence="4" id="KW-0808">Transferase</keyword>
<evidence type="ECO:0000256" key="4">
    <source>
        <dbReference type="ARBA" id="ARBA00022679"/>
    </source>
</evidence>
<dbReference type="EC" id="2.7.1.81" evidence="8"/>
<evidence type="ECO:0000256" key="3">
    <source>
        <dbReference type="ARBA" id="ARBA00022490"/>
    </source>
</evidence>
<evidence type="ECO:0000256" key="5">
    <source>
        <dbReference type="ARBA" id="ARBA00022777"/>
    </source>
</evidence>
<comment type="catalytic activity">
    <reaction evidence="6">
        <text>(5R)-5-hydroxy-L-lysine + GTP = (5R)-5-phosphooxy-L-lysine + GDP + H(+)</text>
        <dbReference type="Rhea" id="RHEA:19049"/>
        <dbReference type="ChEBI" id="CHEBI:15378"/>
        <dbReference type="ChEBI" id="CHEBI:37565"/>
        <dbReference type="ChEBI" id="CHEBI:57882"/>
        <dbReference type="ChEBI" id="CHEBI:58189"/>
        <dbReference type="ChEBI" id="CHEBI:58357"/>
        <dbReference type="EC" id="2.7.1.81"/>
    </reaction>
</comment>
<dbReference type="InterPro" id="IPR011009">
    <property type="entry name" value="Kinase-like_dom_sf"/>
</dbReference>
<dbReference type="Pfam" id="PF01636">
    <property type="entry name" value="APH"/>
    <property type="match status" value="1"/>
</dbReference>
<evidence type="ECO:0000256" key="9">
    <source>
        <dbReference type="ARBA" id="ARBA00040505"/>
    </source>
</evidence>
<keyword evidence="12" id="KW-1185">Reference proteome</keyword>
<evidence type="ECO:0000313" key="11">
    <source>
        <dbReference type="EMBL" id="PAV61743.1"/>
    </source>
</evidence>
<accession>A0A2A2JJ66</accession>
<comment type="subcellular location">
    <subcellularLocation>
        <location evidence="1">Cytoplasm</location>
    </subcellularLocation>
</comment>
<protein>
    <recommendedName>
        <fullName evidence="9">Hydroxylysine kinase</fullName>
        <ecNumber evidence="8">2.7.1.81</ecNumber>
    </recommendedName>
</protein>
<keyword evidence="3" id="KW-0963">Cytoplasm</keyword>
<dbReference type="OrthoDB" id="9973935at2759"/>
<dbReference type="EMBL" id="LIAE01010401">
    <property type="protein sequence ID" value="PAV61743.1"/>
    <property type="molecule type" value="Genomic_DNA"/>
</dbReference>
<feature type="domain" description="Aminoglycoside phosphotransferase" evidence="10">
    <location>
        <begin position="70"/>
        <end position="301"/>
    </location>
</feature>
<reference evidence="11 12" key="1">
    <citation type="journal article" date="2017" name="Curr. Biol.">
        <title>Genome architecture and evolution of a unichromosomal asexual nematode.</title>
        <authorList>
            <person name="Fradin H."/>
            <person name="Zegar C."/>
            <person name="Gutwein M."/>
            <person name="Lucas J."/>
            <person name="Kovtun M."/>
            <person name="Corcoran D."/>
            <person name="Baugh L.R."/>
            <person name="Kiontke K."/>
            <person name="Gunsalus K."/>
            <person name="Fitch D.H."/>
            <person name="Piano F."/>
        </authorList>
    </citation>
    <scope>NUCLEOTIDE SEQUENCE [LARGE SCALE GENOMIC DNA]</scope>
    <source>
        <strain evidence="11">PF1309</strain>
    </source>
</reference>
<dbReference type="STRING" id="2018661.A0A2A2JJ66"/>
<dbReference type="Gene3D" id="3.90.1200.10">
    <property type="match status" value="1"/>
</dbReference>
<dbReference type="SUPFAM" id="SSF56112">
    <property type="entry name" value="Protein kinase-like (PK-like)"/>
    <property type="match status" value="1"/>
</dbReference>
<dbReference type="InterPro" id="IPR050249">
    <property type="entry name" value="Pseudomonas-type_ThrB"/>
</dbReference>
<name>A0A2A2JJ66_9BILA</name>
<dbReference type="PANTHER" id="PTHR21064:SF1">
    <property type="entry name" value="HYDROXYLYSINE KINASE"/>
    <property type="match status" value="1"/>
</dbReference>
<evidence type="ECO:0000313" key="12">
    <source>
        <dbReference type="Proteomes" id="UP000218231"/>
    </source>
</evidence>
<sequence length="357" mass="40864">MENPKEFLYEIDEPTQCALADVGHLKNVVKEVYGIVEAEFAQLTGYEDCNFKLMNIQWENAQNNLPNLAILKITNPIEWKRKGHMDAQIGLNAALRNSGIPAPKEIPTKNGKLWIPENLKTVSNDYVTLPIRLFQILPGTMLENFPFEPFLVEKVGELLGKFHRITSNFDVQTTHVPFISPLNKNCILREMNLLLEKNFLSQDRFDMAKRALEVFEEELNLSKDKDFGIIHSDFNETNILIHLNETGDLEITGLLDFGDFHRAPRCLDVGAAILYLHLSDKLNQDIEILKSNLINGYRRERDFDQEDLILPAMKARLACSLIYGLRTARLNVRGGSIKYVLKTQSNGWESLKKLDNH</sequence>
<dbReference type="GO" id="GO:0047992">
    <property type="term" value="F:hydroxylysine kinase activity"/>
    <property type="evidence" value="ECO:0007669"/>
    <property type="project" value="UniProtKB-EC"/>
</dbReference>
<dbReference type="GO" id="GO:0005737">
    <property type="term" value="C:cytoplasm"/>
    <property type="evidence" value="ECO:0007669"/>
    <property type="project" value="UniProtKB-SubCell"/>
</dbReference>
<evidence type="ECO:0000256" key="1">
    <source>
        <dbReference type="ARBA" id="ARBA00004496"/>
    </source>
</evidence>
<comment type="function">
    <text evidence="7">Catalyzes the GTP-dependent phosphorylation of 5-hydroxy-L-lysine.</text>
</comment>
<evidence type="ECO:0000259" key="10">
    <source>
        <dbReference type="Pfam" id="PF01636"/>
    </source>
</evidence>
<comment type="caution">
    <text evidence="11">The sequence shown here is derived from an EMBL/GenBank/DDBJ whole genome shotgun (WGS) entry which is preliminary data.</text>
</comment>
<keyword evidence="5" id="KW-0418">Kinase</keyword>
<evidence type="ECO:0000256" key="8">
    <source>
        <dbReference type="ARBA" id="ARBA00038873"/>
    </source>
</evidence>
<gene>
    <name evidence="11" type="ORF">WR25_11160</name>
</gene>
<dbReference type="AlphaFoldDB" id="A0A2A2JJ66"/>
<evidence type="ECO:0000256" key="6">
    <source>
        <dbReference type="ARBA" id="ARBA00036820"/>
    </source>
</evidence>
<evidence type="ECO:0000256" key="7">
    <source>
        <dbReference type="ARBA" id="ARBA00037368"/>
    </source>
</evidence>
<dbReference type="Proteomes" id="UP000218231">
    <property type="component" value="Unassembled WGS sequence"/>
</dbReference>
<dbReference type="PANTHER" id="PTHR21064">
    <property type="entry name" value="AMINOGLYCOSIDE PHOSPHOTRANSFERASE DOMAIN-CONTAINING PROTEIN-RELATED"/>
    <property type="match status" value="1"/>
</dbReference>
<proteinExistence type="inferred from homology"/>
<dbReference type="InterPro" id="IPR002575">
    <property type="entry name" value="Aminoglycoside_PTrfase"/>
</dbReference>